<dbReference type="EMBL" id="BMAW01006826">
    <property type="protein sequence ID" value="GFT00681.1"/>
    <property type="molecule type" value="Genomic_DNA"/>
</dbReference>
<sequence length="93" mass="10362">MEPTVKERLYTTLHKAIILKFALRTSPQDFPIALKTLSSTFVSPKGLTRSTLNPFQRYPATTTLFYSQSISTTSRKIATTPSNSPTGTPFNHI</sequence>
<proteinExistence type="predicted"/>
<keyword evidence="3" id="KW-1185">Reference proteome</keyword>
<evidence type="ECO:0000313" key="3">
    <source>
        <dbReference type="Proteomes" id="UP000887013"/>
    </source>
</evidence>
<dbReference type="Proteomes" id="UP000887013">
    <property type="component" value="Unassembled WGS sequence"/>
</dbReference>
<dbReference type="AlphaFoldDB" id="A0A8X6MX71"/>
<dbReference type="EMBL" id="BMAW01051777">
    <property type="protein sequence ID" value="GFS82232.1"/>
    <property type="molecule type" value="Genomic_DNA"/>
</dbReference>
<accession>A0A8X6MX71</accession>
<evidence type="ECO:0000313" key="2">
    <source>
        <dbReference type="EMBL" id="GFT00681.1"/>
    </source>
</evidence>
<gene>
    <name evidence="1" type="ORF">NPIL_126641</name>
    <name evidence="2" type="ORF">NPIL_303751</name>
</gene>
<name>A0A8X6MX71_NEPPI</name>
<protein>
    <submittedName>
        <fullName evidence="1">Uncharacterized protein</fullName>
    </submittedName>
</protein>
<reference evidence="1" key="1">
    <citation type="submission" date="2020-08" db="EMBL/GenBank/DDBJ databases">
        <title>Multicomponent nature underlies the extraordinary mechanical properties of spider dragline silk.</title>
        <authorList>
            <person name="Kono N."/>
            <person name="Nakamura H."/>
            <person name="Mori M."/>
            <person name="Yoshida Y."/>
            <person name="Ohtoshi R."/>
            <person name="Malay A.D."/>
            <person name="Moran D.A.P."/>
            <person name="Tomita M."/>
            <person name="Numata K."/>
            <person name="Arakawa K."/>
        </authorList>
    </citation>
    <scope>NUCLEOTIDE SEQUENCE</scope>
</reference>
<comment type="caution">
    <text evidence="1">The sequence shown here is derived from an EMBL/GenBank/DDBJ whole genome shotgun (WGS) entry which is preliminary data.</text>
</comment>
<evidence type="ECO:0000313" key="1">
    <source>
        <dbReference type="EMBL" id="GFS82232.1"/>
    </source>
</evidence>
<organism evidence="1 3">
    <name type="scientific">Nephila pilipes</name>
    <name type="common">Giant wood spider</name>
    <name type="synonym">Nephila maculata</name>
    <dbReference type="NCBI Taxonomy" id="299642"/>
    <lineage>
        <taxon>Eukaryota</taxon>
        <taxon>Metazoa</taxon>
        <taxon>Ecdysozoa</taxon>
        <taxon>Arthropoda</taxon>
        <taxon>Chelicerata</taxon>
        <taxon>Arachnida</taxon>
        <taxon>Araneae</taxon>
        <taxon>Araneomorphae</taxon>
        <taxon>Entelegynae</taxon>
        <taxon>Araneoidea</taxon>
        <taxon>Nephilidae</taxon>
        <taxon>Nephila</taxon>
    </lineage>
</organism>